<gene>
    <name evidence="4" type="ORF">HW554_03365</name>
</gene>
<dbReference type="EMBL" id="JABKAU010000004">
    <property type="protein sequence ID" value="NVO30234.1"/>
    <property type="molecule type" value="Genomic_DNA"/>
</dbReference>
<dbReference type="InterPro" id="IPR050817">
    <property type="entry name" value="DjlA_DnaK_co-chaperone"/>
</dbReference>
<dbReference type="InterPro" id="IPR036869">
    <property type="entry name" value="J_dom_sf"/>
</dbReference>
<feature type="transmembrane region" description="Helical" evidence="2">
    <location>
        <begin position="216"/>
        <end position="236"/>
    </location>
</feature>
<evidence type="ECO:0000313" key="4">
    <source>
        <dbReference type="EMBL" id="NVO30234.1"/>
    </source>
</evidence>
<dbReference type="PANTHER" id="PTHR24074">
    <property type="entry name" value="CO-CHAPERONE PROTEIN DJLA"/>
    <property type="match status" value="1"/>
</dbReference>
<dbReference type="Pfam" id="PF00226">
    <property type="entry name" value="DnaJ"/>
    <property type="match status" value="1"/>
</dbReference>
<name>A0A7Y7PLX8_9BACT</name>
<dbReference type="PRINTS" id="PR00625">
    <property type="entry name" value="JDOMAIN"/>
</dbReference>
<sequence>MSTHYAMLGLPASASATDIKQAYRKLVWLTHPDRTPDPAAHARYLAVNEAYEVLSNPSRRANYDAALEWRAPPRAPAPPPAPNAPPGPRAHSPAARPRRPHAPPPHVLYAKQFAWALPKLRMVAVVSVLFALAVLLDCQRSELLPNERVQAADFYSNYGFTVSTGNTLIRGWKNVDLAVGDLLEVSRTPWLGKIRSVQVTSGASQGSHLTVNTFKLVRLLSIVVLVTAGAVLSGGLRPDQAFSAGFVNCVGLLFLGICLLMI</sequence>
<accession>A0A7Y7PLX8</accession>
<keyword evidence="2" id="KW-0472">Membrane</keyword>
<keyword evidence="5" id="KW-1185">Reference proteome</keyword>
<dbReference type="SMART" id="SM00271">
    <property type="entry name" value="DnaJ"/>
    <property type="match status" value="1"/>
</dbReference>
<dbReference type="CDD" id="cd06257">
    <property type="entry name" value="DnaJ"/>
    <property type="match status" value="1"/>
</dbReference>
<evidence type="ECO:0000256" key="1">
    <source>
        <dbReference type="SAM" id="MobiDB-lite"/>
    </source>
</evidence>
<dbReference type="SUPFAM" id="SSF46565">
    <property type="entry name" value="Chaperone J-domain"/>
    <property type="match status" value="1"/>
</dbReference>
<dbReference type="Proteomes" id="UP000565521">
    <property type="component" value="Unassembled WGS sequence"/>
</dbReference>
<dbReference type="PROSITE" id="PS50076">
    <property type="entry name" value="DNAJ_2"/>
    <property type="match status" value="1"/>
</dbReference>
<evidence type="ECO:0000256" key="2">
    <source>
        <dbReference type="SAM" id="Phobius"/>
    </source>
</evidence>
<organism evidence="4 5">
    <name type="scientific">Hymenobacter lapidiphilus</name>
    <dbReference type="NCBI Taxonomy" id="2608003"/>
    <lineage>
        <taxon>Bacteria</taxon>
        <taxon>Pseudomonadati</taxon>
        <taxon>Bacteroidota</taxon>
        <taxon>Cytophagia</taxon>
        <taxon>Cytophagales</taxon>
        <taxon>Hymenobacteraceae</taxon>
        <taxon>Hymenobacter</taxon>
    </lineage>
</organism>
<evidence type="ECO:0000259" key="3">
    <source>
        <dbReference type="PROSITE" id="PS50076"/>
    </source>
</evidence>
<feature type="compositionally biased region" description="Pro residues" evidence="1">
    <location>
        <begin position="73"/>
        <end position="88"/>
    </location>
</feature>
<feature type="domain" description="J" evidence="3">
    <location>
        <begin position="3"/>
        <end position="67"/>
    </location>
</feature>
<reference evidence="4 5" key="1">
    <citation type="submission" date="2020-05" db="EMBL/GenBank/DDBJ databases">
        <title>Hymenobacter terrestris sp. nov. and Hymenobacter lapidiphilus sp. nov., isolated from regoliths in Antarctica.</title>
        <authorList>
            <person name="Sedlacek I."/>
            <person name="Pantucek R."/>
            <person name="Zeman M."/>
            <person name="Holochova P."/>
            <person name="Kralova S."/>
            <person name="Stankova E."/>
            <person name="Sedo O."/>
            <person name="Micenkova L."/>
            <person name="Svec P."/>
            <person name="Gupta V."/>
            <person name="Sood U."/>
            <person name="Korpole U.S."/>
            <person name="Lal R."/>
        </authorList>
    </citation>
    <scope>NUCLEOTIDE SEQUENCE [LARGE SCALE GENOMIC DNA]</scope>
    <source>
        <strain evidence="4 5">P5342</strain>
    </source>
</reference>
<evidence type="ECO:0000313" key="5">
    <source>
        <dbReference type="Proteomes" id="UP000565521"/>
    </source>
</evidence>
<keyword evidence="2" id="KW-1133">Transmembrane helix</keyword>
<dbReference type="InterPro" id="IPR001623">
    <property type="entry name" value="DnaJ_domain"/>
</dbReference>
<dbReference type="RefSeq" id="WP_176906937.1">
    <property type="nucleotide sequence ID" value="NZ_JABKAU010000004.1"/>
</dbReference>
<protein>
    <submittedName>
        <fullName evidence="4">J domain-containing protein</fullName>
    </submittedName>
</protein>
<feature type="transmembrane region" description="Helical" evidence="2">
    <location>
        <begin position="120"/>
        <end position="138"/>
    </location>
</feature>
<feature type="region of interest" description="Disordered" evidence="1">
    <location>
        <begin position="71"/>
        <end position="103"/>
    </location>
</feature>
<comment type="caution">
    <text evidence="4">The sequence shown here is derived from an EMBL/GenBank/DDBJ whole genome shotgun (WGS) entry which is preliminary data.</text>
</comment>
<proteinExistence type="predicted"/>
<dbReference type="Gene3D" id="1.10.287.110">
    <property type="entry name" value="DnaJ domain"/>
    <property type="match status" value="1"/>
</dbReference>
<dbReference type="AlphaFoldDB" id="A0A7Y7PLX8"/>
<keyword evidence="2" id="KW-0812">Transmembrane</keyword>
<feature type="transmembrane region" description="Helical" evidence="2">
    <location>
        <begin position="242"/>
        <end position="261"/>
    </location>
</feature>